<protein>
    <submittedName>
        <fullName evidence="4">Thioredoxin family protein</fullName>
    </submittedName>
</protein>
<feature type="domain" description="Thioredoxin" evidence="3">
    <location>
        <begin position="7"/>
        <end position="157"/>
    </location>
</feature>
<evidence type="ECO:0000313" key="4">
    <source>
        <dbReference type="EMBL" id="PQJ80769.1"/>
    </source>
</evidence>
<evidence type="ECO:0000256" key="1">
    <source>
        <dbReference type="ARBA" id="ARBA00022729"/>
    </source>
</evidence>
<dbReference type="InterPro" id="IPR012336">
    <property type="entry name" value="Thioredoxin-like_fold"/>
</dbReference>
<dbReference type="PROSITE" id="PS00194">
    <property type="entry name" value="THIOREDOXIN_1"/>
    <property type="match status" value="1"/>
</dbReference>
<name>A0A2S7WT39_9FLAO</name>
<dbReference type="Pfam" id="PF13098">
    <property type="entry name" value="Thioredoxin_2"/>
    <property type="match status" value="1"/>
</dbReference>
<dbReference type="PROSITE" id="PS51352">
    <property type="entry name" value="THIOREDOXIN_2"/>
    <property type="match status" value="1"/>
</dbReference>
<keyword evidence="5" id="KW-1185">Reference proteome</keyword>
<dbReference type="InterPro" id="IPR051099">
    <property type="entry name" value="AGR/TXD"/>
</dbReference>
<comment type="caution">
    <text evidence="4">The sequence shown here is derived from an EMBL/GenBank/DDBJ whole genome shotgun (WGS) entry which is preliminary data.</text>
</comment>
<dbReference type="EMBL" id="MSCN01000001">
    <property type="protein sequence ID" value="PQJ80769.1"/>
    <property type="molecule type" value="Genomic_DNA"/>
</dbReference>
<reference evidence="4 5" key="1">
    <citation type="submission" date="2016-12" db="EMBL/GenBank/DDBJ databases">
        <title>Trade-off between light-utilization and light-protection in marine flavobacteria.</title>
        <authorList>
            <person name="Kumagai Y."/>
            <person name="Yoshizawa S."/>
            <person name="Kogure K."/>
            <person name="Iwasaki W."/>
        </authorList>
    </citation>
    <scope>NUCLEOTIDE SEQUENCE [LARGE SCALE GENOMIC DNA]</scope>
    <source>
        <strain evidence="4 5">NBRC 108759</strain>
    </source>
</reference>
<evidence type="ECO:0000313" key="5">
    <source>
        <dbReference type="Proteomes" id="UP000238882"/>
    </source>
</evidence>
<organism evidence="4 5">
    <name type="scientific">Polaribacter porphyrae</name>
    <dbReference type="NCBI Taxonomy" id="1137780"/>
    <lineage>
        <taxon>Bacteria</taxon>
        <taxon>Pseudomonadati</taxon>
        <taxon>Bacteroidota</taxon>
        <taxon>Flavobacteriia</taxon>
        <taxon>Flavobacteriales</taxon>
        <taxon>Flavobacteriaceae</taxon>
    </lineage>
</organism>
<dbReference type="PANTHER" id="PTHR15337:SF11">
    <property type="entry name" value="THIOREDOXIN DOMAIN-CONTAINING PROTEIN"/>
    <property type="match status" value="1"/>
</dbReference>
<dbReference type="InterPro" id="IPR017937">
    <property type="entry name" value="Thioredoxin_CS"/>
</dbReference>
<dbReference type="SUPFAM" id="SSF52833">
    <property type="entry name" value="Thioredoxin-like"/>
    <property type="match status" value="1"/>
</dbReference>
<dbReference type="RefSeq" id="WP_105017376.1">
    <property type="nucleotide sequence ID" value="NZ_MSCN01000001.1"/>
</dbReference>
<evidence type="ECO:0000256" key="2">
    <source>
        <dbReference type="ARBA" id="ARBA00023284"/>
    </source>
</evidence>
<accession>A0A2S7WT39</accession>
<dbReference type="OrthoDB" id="9811036at2"/>
<dbReference type="PANTHER" id="PTHR15337">
    <property type="entry name" value="ANTERIOR GRADIENT PROTEIN-RELATED"/>
    <property type="match status" value="1"/>
</dbReference>
<sequence length="183" mass="21597">MKKTLLSLILIAFFGISLNAQKINWLTLNKALELQKTNPKKIMVDVYTNWCGPCKMLDKQTFQNKDVAKYVNENFYAVKFNGEGNETITYKENKFSNPNYDPSKAKRRNSPHQFADYLGLRGYPTIAFFDEDANFLYPLTGFYKPNQLEFYLKLFVADKHKELKTKEQFQEYYNSFKPEFKVK</sequence>
<dbReference type="Gene3D" id="3.40.30.10">
    <property type="entry name" value="Glutaredoxin"/>
    <property type="match status" value="1"/>
</dbReference>
<gene>
    <name evidence="4" type="ORF">BTO18_17025</name>
</gene>
<dbReference type="PRINTS" id="PR00421">
    <property type="entry name" value="THIOREDOXIN"/>
</dbReference>
<dbReference type="InterPro" id="IPR036249">
    <property type="entry name" value="Thioredoxin-like_sf"/>
</dbReference>
<dbReference type="AlphaFoldDB" id="A0A2S7WT39"/>
<dbReference type="InterPro" id="IPR013766">
    <property type="entry name" value="Thioredoxin_domain"/>
</dbReference>
<evidence type="ECO:0000259" key="3">
    <source>
        <dbReference type="PROSITE" id="PS51352"/>
    </source>
</evidence>
<keyword evidence="2" id="KW-0676">Redox-active center</keyword>
<proteinExistence type="predicted"/>
<keyword evidence="1" id="KW-0732">Signal</keyword>
<dbReference type="Proteomes" id="UP000238882">
    <property type="component" value="Unassembled WGS sequence"/>
</dbReference>